<name>A0A1M6EH37_9CLOT</name>
<keyword evidence="8" id="KW-1185">Reference proteome</keyword>
<feature type="transmembrane region" description="Helical" evidence="6">
    <location>
        <begin position="41"/>
        <end position="64"/>
    </location>
</feature>
<keyword evidence="3 6" id="KW-0812">Transmembrane</keyword>
<feature type="transmembrane region" description="Helical" evidence="6">
    <location>
        <begin position="84"/>
        <end position="103"/>
    </location>
</feature>
<keyword evidence="4 6" id="KW-1133">Transmembrane helix</keyword>
<dbReference type="EMBL" id="FQZO01000002">
    <property type="protein sequence ID" value="SHI84796.1"/>
    <property type="molecule type" value="Genomic_DNA"/>
</dbReference>
<comment type="subcellular location">
    <subcellularLocation>
        <location evidence="1">Membrane</location>
        <topology evidence="1">Multi-pass membrane protein</topology>
    </subcellularLocation>
</comment>
<comment type="similarity">
    <text evidence="2">Belongs to the TMEM19 family.</text>
</comment>
<organism evidence="7 8">
    <name type="scientific">Clostridium amylolyticum</name>
    <dbReference type="NCBI Taxonomy" id="1121298"/>
    <lineage>
        <taxon>Bacteria</taxon>
        <taxon>Bacillati</taxon>
        <taxon>Bacillota</taxon>
        <taxon>Clostridia</taxon>
        <taxon>Eubacteriales</taxon>
        <taxon>Clostridiaceae</taxon>
        <taxon>Clostridium</taxon>
    </lineage>
</organism>
<evidence type="ECO:0000256" key="2">
    <source>
        <dbReference type="ARBA" id="ARBA00009012"/>
    </source>
</evidence>
<dbReference type="GO" id="GO:0016020">
    <property type="term" value="C:membrane"/>
    <property type="evidence" value="ECO:0007669"/>
    <property type="project" value="UniProtKB-SubCell"/>
</dbReference>
<dbReference type="RefSeq" id="WP_083599791.1">
    <property type="nucleotide sequence ID" value="NZ_FQZO01000002.1"/>
</dbReference>
<proteinExistence type="inferred from homology"/>
<dbReference type="PANTHER" id="PTHR13353:SF5">
    <property type="entry name" value="TRANSMEMBRANE PROTEIN 19"/>
    <property type="match status" value="1"/>
</dbReference>
<feature type="transmembrane region" description="Helical" evidence="6">
    <location>
        <begin position="156"/>
        <end position="179"/>
    </location>
</feature>
<accession>A0A1M6EH37</accession>
<dbReference type="InterPro" id="IPR002794">
    <property type="entry name" value="DUF92_TMEM19"/>
</dbReference>
<evidence type="ECO:0000256" key="4">
    <source>
        <dbReference type="ARBA" id="ARBA00022989"/>
    </source>
</evidence>
<evidence type="ECO:0000313" key="8">
    <source>
        <dbReference type="Proteomes" id="UP000184080"/>
    </source>
</evidence>
<dbReference type="Pfam" id="PF01940">
    <property type="entry name" value="DUF92"/>
    <property type="match status" value="1"/>
</dbReference>
<evidence type="ECO:0000256" key="6">
    <source>
        <dbReference type="SAM" id="Phobius"/>
    </source>
</evidence>
<reference evidence="7 8" key="1">
    <citation type="submission" date="2016-11" db="EMBL/GenBank/DDBJ databases">
        <authorList>
            <person name="Jaros S."/>
            <person name="Januszkiewicz K."/>
            <person name="Wedrychowicz H."/>
        </authorList>
    </citation>
    <scope>NUCLEOTIDE SEQUENCE [LARGE SCALE GENOMIC DNA]</scope>
    <source>
        <strain evidence="7 8">DSM 21864</strain>
    </source>
</reference>
<gene>
    <name evidence="7" type="ORF">SAMN05444401_1573</name>
</gene>
<sequence>MKNLIIGFVFSTIISLAAYKKNSLSESGAIAAAIMGGLMYFFGGFVATALLIGFFVSASLLTVLNKNKKKDVAKLNEKGGRRDVFQVFANGGVGLLFAALFYFTKNQLFLVGCAISFGEANADTWASEVGVLSKKLPVSILTGKALMKGMSGGVSILGTFAALAGSTFMAVVFAISHIIEYGYDKFVIFGFIAAMVLGFFGAIIDSVLGASIQAQYYCEEENIITEQSLHNGKPNKLIKGFSFFNNDMINLSSNIISSIMIFFFI</sequence>
<dbReference type="PANTHER" id="PTHR13353">
    <property type="entry name" value="TRANSMEMBRANE PROTEIN 19"/>
    <property type="match status" value="1"/>
</dbReference>
<dbReference type="OrthoDB" id="9808500at2"/>
<protein>
    <submittedName>
        <fullName evidence="7">TIGR00297 family protein</fullName>
    </submittedName>
</protein>
<dbReference type="Proteomes" id="UP000184080">
    <property type="component" value="Unassembled WGS sequence"/>
</dbReference>
<evidence type="ECO:0000256" key="1">
    <source>
        <dbReference type="ARBA" id="ARBA00004141"/>
    </source>
</evidence>
<dbReference type="AlphaFoldDB" id="A0A1M6EH37"/>
<dbReference type="STRING" id="1121298.SAMN05444401_1573"/>
<evidence type="ECO:0000256" key="5">
    <source>
        <dbReference type="ARBA" id="ARBA00023136"/>
    </source>
</evidence>
<keyword evidence="5 6" id="KW-0472">Membrane</keyword>
<evidence type="ECO:0000256" key="3">
    <source>
        <dbReference type="ARBA" id="ARBA00022692"/>
    </source>
</evidence>
<evidence type="ECO:0000313" key="7">
    <source>
        <dbReference type="EMBL" id="SHI84796.1"/>
    </source>
</evidence>
<feature type="transmembrane region" description="Helical" evidence="6">
    <location>
        <begin position="186"/>
        <end position="204"/>
    </location>
</feature>